<accession>A0AAV3YVH0</accession>
<reference evidence="1 2" key="1">
    <citation type="journal article" date="2021" name="Elife">
        <title>Chloroplast acquisition without the gene transfer in kleptoplastic sea slugs, Plakobranchus ocellatus.</title>
        <authorList>
            <person name="Maeda T."/>
            <person name="Takahashi S."/>
            <person name="Yoshida T."/>
            <person name="Shimamura S."/>
            <person name="Takaki Y."/>
            <person name="Nagai Y."/>
            <person name="Toyoda A."/>
            <person name="Suzuki Y."/>
            <person name="Arimoto A."/>
            <person name="Ishii H."/>
            <person name="Satoh N."/>
            <person name="Nishiyama T."/>
            <person name="Hasebe M."/>
            <person name="Maruyama T."/>
            <person name="Minagawa J."/>
            <person name="Obokata J."/>
            <person name="Shigenobu S."/>
        </authorList>
    </citation>
    <scope>NUCLEOTIDE SEQUENCE [LARGE SCALE GENOMIC DNA]</scope>
</reference>
<evidence type="ECO:0000313" key="1">
    <source>
        <dbReference type="EMBL" id="GFN87450.1"/>
    </source>
</evidence>
<gene>
    <name evidence="1" type="ORF">PoB_001395600</name>
</gene>
<organism evidence="1 2">
    <name type="scientific">Plakobranchus ocellatus</name>
    <dbReference type="NCBI Taxonomy" id="259542"/>
    <lineage>
        <taxon>Eukaryota</taxon>
        <taxon>Metazoa</taxon>
        <taxon>Spiralia</taxon>
        <taxon>Lophotrochozoa</taxon>
        <taxon>Mollusca</taxon>
        <taxon>Gastropoda</taxon>
        <taxon>Heterobranchia</taxon>
        <taxon>Euthyneura</taxon>
        <taxon>Panpulmonata</taxon>
        <taxon>Sacoglossa</taxon>
        <taxon>Placobranchoidea</taxon>
        <taxon>Plakobranchidae</taxon>
        <taxon>Plakobranchus</taxon>
    </lineage>
</organism>
<dbReference type="EMBL" id="BLXT01001714">
    <property type="protein sequence ID" value="GFN87450.1"/>
    <property type="molecule type" value="Genomic_DNA"/>
</dbReference>
<protein>
    <submittedName>
        <fullName evidence="1">Uncharacterized protein</fullName>
    </submittedName>
</protein>
<proteinExistence type="predicted"/>
<evidence type="ECO:0000313" key="2">
    <source>
        <dbReference type="Proteomes" id="UP000735302"/>
    </source>
</evidence>
<comment type="caution">
    <text evidence="1">The sequence shown here is derived from an EMBL/GenBank/DDBJ whole genome shotgun (WGS) entry which is preliminary data.</text>
</comment>
<dbReference type="Proteomes" id="UP000735302">
    <property type="component" value="Unassembled WGS sequence"/>
</dbReference>
<keyword evidence="2" id="KW-1185">Reference proteome</keyword>
<dbReference type="AlphaFoldDB" id="A0AAV3YVH0"/>
<name>A0AAV3YVH0_9GAST</name>
<sequence length="238" mass="25317">MSRNVAIAPSFFAWSFDFNLTIRSPLPSLVTSMVSSPRIDFNSLWILKGDLLATFADLLELITINFLNGDQPAKGDTLIKVGGSSAFFLLAVETAPRAASVQGFFATSGCGKGSDGVSFWISEGGFMIQLQGSPPATEPNQGDTLRHSSAMSGLPWSYTPSRGCGTSTGIDPSPIQRKMTSQLGSVGQWLSLINMPPWPLPSPESGQGGMLMSDSHFCRAVTTSTSRIHPSTHTGLID</sequence>